<feature type="domain" description="RRM" evidence="7">
    <location>
        <begin position="168"/>
        <end position="257"/>
    </location>
</feature>
<name>U6G9R1_EIMAC</name>
<dbReference type="InterPro" id="IPR051945">
    <property type="entry name" value="RRM_MRD1_RNA_proc_ribogen"/>
</dbReference>
<dbReference type="VEuPathDB" id="ToxoDB:EAH_00055130"/>
<dbReference type="InterPro" id="IPR012677">
    <property type="entry name" value="Nucleotide-bd_a/b_plait_sf"/>
</dbReference>
<dbReference type="PROSITE" id="PS50102">
    <property type="entry name" value="RRM"/>
    <property type="match status" value="1"/>
</dbReference>
<keyword evidence="9" id="KW-1185">Reference proteome</keyword>
<comment type="subcellular location">
    <subcellularLocation>
        <location evidence="1">Nucleus</location>
    </subcellularLocation>
</comment>
<reference evidence="8" key="2">
    <citation type="submission" date="2013-10" db="EMBL/GenBank/DDBJ databases">
        <authorList>
            <person name="Aslett M."/>
        </authorList>
    </citation>
    <scope>NUCLEOTIDE SEQUENCE</scope>
    <source>
        <strain evidence="8">Houghton</strain>
    </source>
</reference>
<dbReference type="SUPFAM" id="SSF54928">
    <property type="entry name" value="RNA-binding domain, RBD"/>
    <property type="match status" value="1"/>
</dbReference>
<dbReference type="AlphaFoldDB" id="U6G9R1"/>
<keyword evidence="2" id="KW-0677">Repeat</keyword>
<evidence type="ECO:0000313" key="8">
    <source>
        <dbReference type="EMBL" id="CDI76277.1"/>
    </source>
</evidence>
<feature type="compositionally biased region" description="Basic residues" evidence="6">
    <location>
        <begin position="486"/>
        <end position="499"/>
    </location>
</feature>
<dbReference type="InterPro" id="IPR000504">
    <property type="entry name" value="RRM_dom"/>
</dbReference>
<dbReference type="CDD" id="cd00590">
    <property type="entry name" value="RRM_SF"/>
    <property type="match status" value="1"/>
</dbReference>
<dbReference type="OrthoDB" id="331851at2759"/>
<keyword evidence="3 5" id="KW-0694">RNA-binding</keyword>
<dbReference type="Gene3D" id="3.30.70.330">
    <property type="match status" value="1"/>
</dbReference>
<dbReference type="GO" id="GO:0003729">
    <property type="term" value="F:mRNA binding"/>
    <property type="evidence" value="ECO:0007669"/>
    <property type="project" value="TreeGrafter"/>
</dbReference>
<gene>
    <name evidence="8" type="ORF">EAH_00055130</name>
</gene>
<feature type="compositionally biased region" description="Low complexity" evidence="6">
    <location>
        <begin position="38"/>
        <end position="63"/>
    </location>
</feature>
<dbReference type="GeneID" id="25273583"/>
<evidence type="ECO:0000256" key="1">
    <source>
        <dbReference type="ARBA" id="ARBA00004123"/>
    </source>
</evidence>
<keyword evidence="4" id="KW-0539">Nucleus</keyword>
<dbReference type="OMA" id="NDHIFRH"/>
<feature type="region of interest" description="Disordered" evidence="6">
    <location>
        <begin position="1"/>
        <end position="160"/>
    </location>
</feature>
<evidence type="ECO:0000256" key="3">
    <source>
        <dbReference type="ARBA" id="ARBA00022884"/>
    </source>
</evidence>
<accession>U6G9R1</accession>
<dbReference type="PANTHER" id="PTHR48039:SF5">
    <property type="entry name" value="RNA-BINDING PROTEIN 28"/>
    <property type="match status" value="1"/>
</dbReference>
<evidence type="ECO:0000259" key="7">
    <source>
        <dbReference type="PROSITE" id="PS50102"/>
    </source>
</evidence>
<dbReference type="RefSeq" id="XP_013253159.1">
    <property type="nucleotide sequence ID" value="XM_013397705.1"/>
</dbReference>
<dbReference type="InterPro" id="IPR035979">
    <property type="entry name" value="RBD_domain_sf"/>
</dbReference>
<feature type="compositionally biased region" description="Basic and acidic residues" evidence="6">
    <location>
        <begin position="80"/>
        <end position="93"/>
    </location>
</feature>
<evidence type="ECO:0000256" key="5">
    <source>
        <dbReference type="PROSITE-ProRule" id="PRU00176"/>
    </source>
</evidence>
<dbReference type="SMART" id="SM00360">
    <property type="entry name" value="RRM"/>
    <property type="match status" value="1"/>
</dbReference>
<feature type="compositionally biased region" description="Low complexity" evidence="6">
    <location>
        <begin position="147"/>
        <end position="160"/>
    </location>
</feature>
<reference evidence="8" key="1">
    <citation type="submission" date="2013-10" db="EMBL/GenBank/DDBJ databases">
        <title>Genomic analysis of the causative agents of coccidiosis in chickens.</title>
        <authorList>
            <person name="Reid A.J."/>
            <person name="Blake D."/>
            <person name="Billington K."/>
            <person name="Browne H."/>
            <person name="Dunn M."/>
            <person name="Hung S."/>
            <person name="Kawahara F."/>
            <person name="Miranda-Saavedra D."/>
            <person name="Mourier T."/>
            <person name="Nagra H."/>
            <person name="Otto T.D."/>
            <person name="Rawlings N."/>
            <person name="Sanchez A."/>
            <person name="Sanders M."/>
            <person name="Subramaniam C."/>
            <person name="Tay Y."/>
            <person name="Dear P."/>
            <person name="Doerig C."/>
            <person name="Gruber A."/>
            <person name="Parkinson J."/>
            <person name="Shirley M."/>
            <person name="Wan K.L."/>
            <person name="Berriman M."/>
            <person name="Tomley F."/>
            <person name="Pain A."/>
        </authorList>
    </citation>
    <scope>NUCLEOTIDE SEQUENCE</scope>
    <source>
        <strain evidence="8">Houghton</strain>
    </source>
</reference>
<protein>
    <recommendedName>
        <fullName evidence="7">RRM domain-containing protein</fullName>
    </recommendedName>
</protein>
<evidence type="ECO:0000256" key="6">
    <source>
        <dbReference type="SAM" id="MobiDB-lite"/>
    </source>
</evidence>
<dbReference type="PANTHER" id="PTHR48039">
    <property type="entry name" value="RNA-BINDING MOTIF PROTEIN 14B"/>
    <property type="match status" value="1"/>
</dbReference>
<dbReference type="Pfam" id="PF00076">
    <property type="entry name" value="RRM_1"/>
    <property type="match status" value="1"/>
</dbReference>
<sequence>MKARKKNDRFRAPPLNNKRAKAAGSIKQRHPLGRNGIRLQQRLQQQQQQQQQEQQQQQQQQKQQKQEQQHQQHQHKDRVKQREIKRLTTDTDSHSVATEQQQQKQQQKQQHKQHQQEPHKVKAKKRKHNHEHQQQQQEQKHHPDGEQQQQQQQKQQKHQQQQQQQLSRCVFVRNLPFDVNEEELSAALQQFGGLEKIYLIKNDRGECKGAAFAYFADAIAAQRAVAASAAFMQQKESLSTRQQKRVSRLLAAQHQQHQQQLLLHDDLQQQQQQQSAAACGASLVLKGRQFQVLPALSKEKAKDLLQSKQQERAAEGLRKRSLQLAFCGLPSKPFKVELDPQQQQQQQQQQETKKVKAKEWKAKAAAAITKVAIIREKREKTDNNKDTQNSPRRSLGFCFIDICTHFPQTLQLLHAIRDSKGFFTKPSEVLQQQQQQQQQQRRPIVQFALEDARKVKIREERIAAFAALLKGKETKERTEGGDKQKKTLKKKTYSRGMSK</sequence>
<dbReference type="EMBL" id="HG670348">
    <property type="protein sequence ID" value="CDI76277.1"/>
    <property type="molecule type" value="Genomic_DNA"/>
</dbReference>
<evidence type="ECO:0000256" key="4">
    <source>
        <dbReference type="ARBA" id="ARBA00023242"/>
    </source>
</evidence>
<evidence type="ECO:0000313" key="9">
    <source>
        <dbReference type="Proteomes" id="UP000018050"/>
    </source>
</evidence>
<proteinExistence type="predicted"/>
<dbReference type="Proteomes" id="UP000018050">
    <property type="component" value="Unassembled WGS sequence"/>
</dbReference>
<feature type="region of interest" description="Disordered" evidence="6">
    <location>
        <begin position="473"/>
        <end position="499"/>
    </location>
</feature>
<feature type="compositionally biased region" description="Basic residues" evidence="6">
    <location>
        <begin position="121"/>
        <end position="130"/>
    </location>
</feature>
<dbReference type="GO" id="GO:0005634">
    <property type="term" value="C:nucleus"/>
    <property type="evidence" value="ECO:0007669"/>
    <property type="project" value="UniProtKB-SubCell"/>
</dbReference>
<evidence type="ECO:0000256" key="2">
    <source>
        <dbReference type="ARBA" id="ARBA00022737"/>
    </source>
</evidence>
<feature type="compositionally biased region" description="Basic and acidic residues" evidence="6">
    <location>
        <begin position="473"/>
        <end position="485"/>
    </location>
</feature>
<organism evidence="8 9">
    <name type="scientific">Eimeria acervulina</name>
    <name type="common">Coccidian parasite</name>
    <dbReference type="NCBI Taxonomy" id="5801"/>
    <lineage>
        <taxon>Eukaryota</taxon>
        <taxon>Sar</taxon>
        <taxon>Alveolata</taxon>
        <taxon>Apicomplexa</taxon>
        <taxon>Conoidasida</taxon>
        <taxon>Coccidia</taxon>
        <taxon>Eucoccidiorida</taxon>
        <taxon>Eimeriorina</taxon>
        <taxon>Eimeriidae</taxon>
        <taxon>Eimeria</taxon>
    </lineage>
</organism>